<keyword evidence="1" id="KW-0472">Membrane</keyword>
<name>A0A2M8KR80_9BACT</name>
<dbReference type="AlphaFoldDB" id="A0A2M8KR80"/>
<proteinExistence type="predicted"/>
<protein>
    <submittedName>
        <fullName evidence="2">Uncharacterized protein</fullName>
    </submittedName>
</protein>
<organism evidence="2 3">
    <name type="scientific">Candidatus Roizmanbacteria bacterium CG10_big_fil_rev_8_21_14_0_10_39_6</name>
    <dbReference type="NCBI Taxonomy" id="1974853"/>
    <lineage>
        <taxon>Bacteria</taxon>
        <taxon>Candidatus Roizmaniibacteriota</taxon>
    </lineage>
</organism>
<comment type="caution">
    <text evidence="2">The sequence shown here is derived from an EMBL/GenBank/DDBJ whole genome shotgun (WGS) entry which is preliminary data.</text>
</comment>
<dbReference type="EMBL" id="PFED01000210">
    <property type="protein sequence ID" value="PJE62413.1"/>
    <property type="molecule type" value="Genomic_DNA"/>
</dbReference>
<evidence type="ECO:0000313" key="2">
    <source>
        <dbReference type="EMBL" id="PJE62413.1"/>
    </source>
</evidence>
<dbReference type="Proteomes" id="UP000229554">
    <property type="component" value="Unassembled WGS sequence"/>
</dbReference>
<keyword evidence="1" id="KW-1133">Transmembrane helix</keyword>
<reference evidence="3" key="1">
    <citation type="submission" date="2017-09" db="EMBL/GenBank/DDBJ databases">
        <title>Depth-based differentiation of microbial function through sediment-hosted aquifers and enrichment of novel symbionts in the deep terrestrial subsurface.</title>
        <authorList>
            <person name="Probst A.J."/>
            <person name="Ladd B."/>
            <person name="Jarett J.K."/>
            <person name="Geller-Mcgrath D.E."/>
            <person name="Sieber C.M.K."/>
            <person name="Emerson J.B."/>
            <person name="Anantharaman K."/>
            <person name="Thomas B.C."/>
            <person name="Malmstrom R."/>
            <person name="Stieglmeier M."/>
            <person name="Klingl A."/>
            <person name="Woyke T."/>
            <person name="Ryan C.M."/>
            <person name="Banfield J.F."/>
        </authorList>
    </citation>
    <scope>NUCLEOTIDE SEQUENCE [LARGE SCALE GENOMIC DNA]</scope>
</reference>
<evidence type="ECO:0000313" key="3">
    <source>
        <dbReference type="Proteomes" id="UP000229554"/>
    </source>
</evidence>
<keyword evidence="1" id="KW-0812">Transmembrane</keyword>
<gene>
    <name evidence="2" type="ORF">COU88_05185</name>
</gene>
<evidence type="ECO:0000256" key="1">
    <source>
        <dbReference type="SAM" id="Phobius"/>
    </source>
</evidence>
<accession>A0A2M8KR80</accession>
<sequence>MFHTENRQIIIKNVFFLAFLFAVNVLLSQLLLVTNVTIRSSELKIIELGKENQNLRVKLSRFESSEYITTQAKKLDFITDPPVVYIMQNEFAQK</sequence>
<feature type="transmembrane region" description="Helical" evidence="1">
    <location>
        <begin position="14"/>
        <end position="38"/>
    </location>
</feature>